<protein>
    <submittedName>
        <fullName evidence="2">Uncharacterized protein</fullName>
    </submittedName>
</protein>
<proteinExistence type="predicted"/>
<evidence type="ECO:0000313" key="3">
    <source>
        <dbReference type="Proteomes" id="UP000007801"/>
    </source>
</evidence>
<dbReference type="AlphaFoldDB" id="A0A0P9AMY8"/>
<dbReference type="Proteomes" id="UP000007801">
    <property type="component" value="Unassembled WGS sequence"/>
</dbReference>
<feature type="compositionally biased region" description="Gly residues" evidence="1">
    <location>
        <begin position="25"/>
        <end position="41"/>
    </location>
</feature>
<reference evidence="2 3" key="1">
    <citation type="journal article" date="2007" name="Nature">
        <title>Evolution of genes and genomes on the Drosophila phylogeny.</title>
        <authorList>
            <consortium name="Drosophila 12 Genomes Consortium"/>
            <person name="Clark A.G."/>
            <person name="Eisen M.B."/>
            <person name="Smith D.R."/>
            <person name="Bergman C.M."/>
            <person name="Oliver B."/>
            <person name="Markow T.A."/>
            <person name="Kaufman T.C."/>
            <person name="Kellis M."/>
            <person name="Gelbart W."/>
            <person name="Iyer V.N."/>
            <person name="Pollard D.A."/>
            <person name="Sackton T.B."/>
            <person name="Larracuente A.M."/>
            <person name="Singh N.D."/>
            <person name="Abad J.P."/>
            <person name="Abt D.N."/>
            <person name="Adryan B."/>
            <person name="Aguade M."/>
            <person name="Akashi H."/>
            <person name="Anderson W.W."/>
            <person name="Aquadro C.F."/>
            <person name="Ardell D.H."/>
            <person name="Arguello R."/>
            <person name="Artieri C.G."/>
            <person name="Barbash D.A."/>
            <person name="Barker D."/>
            <person name="Barsanti P."/>
            <person name="Batterham P."/>
            <person name="Batzoglou S."/>
            <person name="Begun D."/>
            <person name="Bhutkar A."/>
            <person name="Blanco E."/>
            <person name="Bosak S.A."/>
            <person name="Bradley R.K."/>
            <person name="Brand A.D."/>
            <person name="Brent M.R."/>
            <person name="Brooks A.N."/>
            <person name="Brown R.H."/>
            <person name="Butlin R.K."/>
            <person name="Caggese C."/>
            <person name="Calvi B.R."/>
            <person name="Bernardo de Carvalho A."/>
            <person name="Caspi A."/>
            <person name="Castrezana S."/>
            <person name="Celniker S.E."/>
            <person name="Chang J.L."/>
            <person name="Chapple C."/>
            <person name="Chatterji S."/>
            <person name="Chinwalla A."/>
            <person name="Civetta A."/>
            <person name="Clifton S.W."/>
            <person name="Comeron J.M."/>
            <person name="Costello J.C."/>
            <person name="Coyne J.A."/>
            <person name="Daub J."/>
            <person name="David R.G."/>
            <person name="Delcher A.L."/>
            <person name="Delehaunty K."/>
            <person name="Do C.B."/>
            <person name="Ebling H."/>
            <person name="Edwards K."/>
            <person name="Eickbush T."/>
            <person name="Evans J.D."/>
            <person name="Filipski A."/>
            <person name="Findeiss S."/>
            <person name="Freyhult E."/>
            <person name="Fulton L."/>
            <person name="Fulton R."/>
            <person name="Garcia A.C."/>
            <person name="Gardiner A."/>
            <person name="Garfield D.A."/>
            <person name="Garvin B.E."/>
            <person name="Gibson G."/>
            <person name="Gilbert D."/>
            <person name="Gnerre S."/>
            <person name="Godfrey J."/>
            <person name="Good R."/>
            <person name="Gotea V."/>
            <person name="Gravely B."/>
            <person name="Greenberg A.J."/>
            <person name="Griffiths-Jones S."/>
            <person name="Gross S."/>
            <person name="Guigo R."/>
            <person name="Gustafson E.A."/>
            <person name="Haerty W."/>
            <person name="Hahn M.W."/>
            <person name="Halligan D.L."/>
            <person name="Halpern A.L."/>
            <person name="Halter G.M."/>
            <person name="Han M.V."/>
            <person name="Heger A."/>
            <person name="Hillier L."/>
            <person name="Hinrichs A.S."/>
            <person name="Holmes I."/>
            <person name="Hoskins R.A."/>
            <person name="Hubisz M.J."/>
            <person name="Hultmark D."/>
            <person name="Huntley M.A."/>
            <person name="Jaffe D.B."/>
            <person name="Jagadeeshan S."/>
            <person name="Jeck W.R."/>
            <person name="Johnson J."/>
            <person name="Jones C.D."/>
            <person name="Jordan W.C."/>
            <person name="Karpen G.H."/>
            <person name="Kataoka E."/>
            <person name="Keightley P.D."/>
            <person name="Kheradpour P."/>
            <person name="Kirkness E.F."/>
            <person name="Koerich L.B."/>
            <person name="Kristiansen K."/>
            <person name="Kudrna D."/>
            <person name="Kulathinal R.J."/>
            <person name="Kumar S."/>
            <person name="Kwok R."/>
            <person name="Lander E."/>
            <person name="Langley C.H."/>
            <person name="Lapoint R."/>
            <person name="Lazzaro B.P."/>
            <person name="Lee S.J."/>
            <person name="Levesque L."/>
            <person name="Li R."/>
            <person name="Lin C.F."/>
            <person name="Lin M.F."/>
            <person name="Lindblad-Toh K."/>
            <person name="Llopart A."/>
            <person name="Long M."/>
            <person name="Low L."/>
            <person name="Lozovsky E."/>
            <person name="Lu J."/>
            <person name="Luo M."/>
            <person name="Machado C.A."/>
            <person name="Makalowski W."/>
            <person name="Marzo M."/>
            <person name="Matsuda M."/>
            <person name="Matzkin L."/>
            <person name="McAllister B."/>
            <person name="McBride C.S."/>
            <person name="McKernan B."/>
            <person name="McKernan K."/>
            <person name="Mendez-Lago M."/>
            <person name="Minx P."/>
            <person name="Mollenhauer M.U."/>
            <person name="Montooth K."/>
            <person name="Mount S.M."/>
            <person name="Mu X."/>
            <person name="Myers E."/>
            <person name="Negre B."/>
            <person name="Newfeld S."/>
            <person name="Nielsen R."/>
            <person name="Noor M.A."/>
            <person name="O'Grady P."/>
            <person name="Pachter L."/>
            <person name="Papaceit M."/>
            <person name="Parisi M.J."/>
            <person name="Parisi M."/>
            <person name="Parts L."/>
            <person name="Pedersen J.S."/>
            <person name="Pesole G."/>
            <person name="Phillippy A.M."/>
            <person name="Ponting C.P."/>
            <person name="Pop M."/>
            <person name="Porcelli D."/>
            <person name="Powell J.R."/>
            <person name="Prohaska S."/>
            <person name="Pruitt K."/>
            <person name="Puig M."/>
            <person name="Quesneville H."/>
            <person name="Ram K.R."/>
            <person name="Rand D."/>
            <person name="Rasmussen M.D."/>
            <person name="Reed L.K."/>
            <person name="Reenan R."/>
            <person name="Reily A."/>
            <person name="Remington K.A."/>
            <person name="Rieger T.T."/>
            <person name="Ritchie M.G."/>
            <person name="Robin C."/>
            <person name="Rogers Y.H."/>
            <person name="Rohde C."/>
            <person name="Rozas J."/>
            <person name="Rubenfield M.J."/>
            <person name="Ruiz A."/>
            <person name="Russo S."/>
            <person name="Salzberg S.L."/>
            <person name="Sanchez-Gracia A."/>
            <person name="Saranga D.J."/>
            <person name="Sato H."/>
            <person name="Schaeffer S.W."/>
            <person name="Schatz M.C."/>
            <person name="Schlenke T."/>
            <person name="Schwartz R."/>
            <person name="Segarra C."/>
            <person name="Singh R.S."/>
            <person name="Sirot L."/>
            <person name="Sirota M."/>
            <person name="Sisneros N.B."/>
            <person name="Smith C.D."/>
            <person name="Smith T.F."/>
            <person name="Spieth J."/>
            <person name="Stage D.E."/>
            <person name="Stark A."/>
            <person name="Stephan W."/>
            <person name="Strausberg R.L."/>
            <person name="Strempel S."/>
            <person name="Sturgill D."/>
            <person name="Sutton G."/>
            <person name="Sutton G.G."/>
            <person name="Tao W."/>
            <person name="Teichmann S."/>
            <person name="Tobari Y.N."/>
            <person name="Tomimura Y."/>
            <person name="Tsolas J.M."/>
            <person name="Valente V.L."/>
            <person name="Venter E."/>
            <person name="Venter J.C."/>
            <person name="Vicario S."/>
            <person name="Vieira F.G."/>
            <person name="Vilella A.J."/>
            <person name="Villasante A."/>
            <person name="Walenz B."/>
            <person name="Wang J."/>
            <person name="Wasserman M."/>
            <person name="Watts T."/>
            <person name="Wilson D."/>
            <person name="Wilson R.K."/>
            <person name="Wing R.A."/>
            <person name="Wolfner M.F."/>
            <person name="Wong A."/>
            <person name="Wong G.K."/>
            <person name="Wu C.I."/>
            <person name="Wu G."/>
            <person name="Yamamoto D."/>
            <person name="Yang H.P."/>
            <person name="Yang S.P."/>
            <person name="Yorke J.A."/>
            <person name="Yoshida K."/>
            <person name="Zdobnov E."/>
            <person name="Zhang P."/>
            <person name="Zhang Y."/>
            <person name="Zimin A.V."/>
            <person name="Baldwin J."/>
            <person name="Abdouelleil A."/>
            <person name="Abdulkadir J."/>
            <person name="Abebe A."/>
            <person name="Abera B."/>
            <person name="Abreu J."/>
            <person name="Acer S.C."/>
            <person name="Aftuck L."/>
            <person name="Alexander A."/>
            <person name="An P."/>
            <person name="Anderson E."/>
            <person name="Anderson S."/>
            <person name="Arachi H."/>
            <person name="Azer M."/>
            <person name="Bachantsang P."/>
            <person name="Barry A."/>
            <person name="Bayul T."/>
            <person name="Berlin A."/>
            <person name="Bessette D."/>
            <person name="Bloom T."/>
            <person name="Blye J."/>
            <person name="Boguslavskiy L."/>
            <person name="Bonnet C."/>
            <person name="Boukhgalter B."/>
            <person name="Bourzgui I."/>
            <person name="Brown A."/>
            <person name="Cahill P."/>
            <person name="Channer S."/>
            <person name="Cheshatsang Y."/>
            <person name="Chuda L."/>
            <person name="Citroen M."/>
            <person name="Collymore A."/>
            <person name="Cooke P."/>
            <person name="Costello M."/>
            <person name="D'Aco K."/>
            <person name="Daza R."/>
            <person name="De Haan G."/>
            <person name="DeGray S."/>
            <person name="DeMaso C."/>
            <person name="Dhargay N."/>
            <person name="Dooley K."/>
            <person name="Dooley E."/>
            <person name="Doricent M."/>
            <person name="Dorje P."/>
            <person name="Dorjee K."/>
            <person name="Dupes A."/>
            <person name="Elong R."/>
            <person name="Falk J."/>
            <person name="Farina A."/>
            <person name="Faro S."/>
            <person name="Ferguson D."/>
            <person name="Fisher S."/>
            <person name="Foley C.D."/>
            <person name="Franke A."/>
            <person name="Friedrich D."/>
            <person name="Gadbois L."/>
            <person name="Gearin G."/>
            <person name="Gearin C.R."/>
            <person name="Giannoukos G."/>
            <person name="Goode T."/>
            <person name="Graham J."/>
            <person name="Grandbois E."/>
            <person name="Grewal S."/>
            <person name="Gyaltsen K."/>
            <person name="Hafez N."/>
            <person name="Hagos B."/>
            <person name="Hall J."/>
            <person name="Henson C."/>
            <person name="Hollinger A."/>
            <person name="Honan T."/>
            <person name="Huard M.D."/>
            <person name="Hughes L."/>
            <person name="Hurhula B."/>
            <person name="Husby M.E."/>
            <person name="Kamat A."/>
            <person name="Kanga B."/>
            <person name="Kashin S."/>
            <person name="Khazanovich D."/>
            <person name="Kisner P."/>
            <person name="Lance K."/>
            <person name="Lara M."/>
            <person name="Lee W."/>
            <person name="Lennon N."/>
            <person name="Letendre F."/>
            <person name="LeVine R."/>
            <person name="Lipovsky A."/>
            <person name="Liu X."/>
            <person name="Liu J."/>
            <person name="Liu S."/>
            <person name="Lokyitsang T."/>
            <person name="Lokyitsang Y."/>
            <person name="Lubonja R."/>
            <person name="Lui A."/>
            <person name="MacDonald P."/>
            <person name="Magnisalis V."/>
            <person name="Maru K."/>
            <person name="Matthews C."/>
            <person name="McCusker W."/>
            <person name="McDonough S."/>
            <person name="Mehta T."/>
            <person name="Meldrim J."/>
            <person name="Meneus L."/>
            <person name="Mihai O."/>
            <person name="Mihalev A."/>
            <person name="Mihova T."/>
            <person name="Mittelman R."/>
            <person name="Mlenga V."/>
            <person name="Montmayeur A."/>
            <person name="Mulrain L."/>
            <person name="Navidi A."/>
            <person name="Naylor J."/>
            <person name="Negash T."/>
            <person name="Nguyen T."/>
            <person name="Nguyen N."/>
            <person name="Nicol R."/>
            <person name="Norbu C."/>
            <person name="Norbu N."/>
            <person name="Novod N."/>
            <person name="O'Neill B."/>
            <person name="Osman S."/>
            <person name="Markiewicz E."/>
            <person name="Oyono O.L."/>
            <person name="Patti C."/>
            <person name="Phunkhang P."/>
            <person name="Pierre F."/>
            <person name="Priest M."/>
            <person name="Raghuraman S."/>
            <person name="Rege F."/>
            <person name="Reyes R."/>
            <person name="Rise C."/>
            <person name="Rogov P."/>
            <person name="Ross K."/>
            <person name="Ryan E."/>
            <person name="Settipalli S."/>
            <person name="Shea T."/>
            <person name="Sherpa N."/>
            <person name="Shi L."/>
            <person name="Shih D."/>
            <person name="Sparrow T."/>
            <person name="Spaulding J."/>
            <person name="Stalker J."/>
            <person name="Stange-Thomann N."/>
            <person name="Stavropoulos S."/>
            <person name="Stone C."/>
            <person name="Strader C."/>
            <person name="Tesfaye S."/>
            <person name="Thomson T."/>
            <person name="Thoulutsang Y."/>
            <person name="Thoulutsang D."/>
            <person name="Topham K."/>
            <person name="Topping I."/>
            <person name="Tsamla T."/>
            <person name="Vassiliev H."/>
            <person name="Vo A."/>
            <person name="Wangchuk T."/>
            <person name="Wangdi T."/>
            <person name="Weiand M."/>
            <person name="Wilkinson J."/>
            <person name="Wilson A."/>
            <person name="Yadav S."/>
            <person name="Young G."/>
            <person name="Yu Q."/>
            <person name="Zembek L."/>
            <person name="Zhong D."/>
            <person name="Zimmer A."/>
            <person name="Zwirko Z."/>
            <person name="Jaffe D.B."/>
            <person name="Alvarez P."/>
            <person name="Brockman W."/>
            <person name="Butler J."/>
            <person name="Chin C."/>
            <person name="Gnerre S."/>
            <person name="Grabherr M."/>
            <person name="Kleber M."/>
            <person name="Mauceli E."/>
            <person name="MacCallum I."/>
        </authorList>
    </citation>
    <scope>NUCLEOTIDE SEQUENCE [LARGE SCALE GENOMIC DNA]</scope>
    <source>
        <strain evidence="3">Tucson 14024-0371.13</strain>
    </source>
</reference>
<sequence length="138" mass="13039">MEEEPGPEGGGRNSGAAKGQRKIGQGDGQGSGPTVEGGGSCGASCNAPKSGAAEMPAEQGHPAGPVGQEGGAGRKNKEDDGATGVAKLEVAAGEATHPAPAGEGRGSGAMDTRSMGVAGPDGEAEDGEAGILSGEEAS</sequence>
<feature type="region of interest" description="Disordered" evidence="1">
    <location>
        <begin position="1"/>
        <end position="138"/>
    </location>
</feature>
<dbReference type="EMBL" id="CH902626">
    <property type="protein sequence ID" value="KPU79134.1"/>
    <property type="molecule type" value="Genomic_DNA"/>
</dbReference>
<keyword evidence="3" id="KW-1185">Reference proteome</keyword>
<name>A0A0P9AMY8_DROAN</name>
<evidence type="ECO:0000256" key="1">
    <source>
        <dbReference type="SAM" id="MobiDB-lite"/>
    </source>
</evidence>
<dbReference type="InParanoid" id="A0A0P9AMY8"/>
<gene>
    <name evidence="2" type="primary">Dana\GF26724</name>
    <name evidence="2" type="ORF">GF26724</name>
</gene>
<organism evidence="2 3">
    <name type="scientific">Drosophila ananassae</name>
    <name type="common">Fruit fly</name>
    <dbReference type="NCBI Taxonomy" id="7217"/>
    <lineage>
        <taxon>Eukaryota</taxon>
        <taxon>Metazoa</taxon>
        <taxon>Ecdysozoa</taxon>
        <taxon>Arthropoda</taxon>
        <taxon>Hexapoda</taxon>
        <taxon>Insecta</taxon>
        <taxon>Pterygota</taxon>
        <taxon>Neoptera</taxon>
        <taxon>Endopterygota</taxon>
        <taxon>Diptera</taxon>
        <taxon>Brachycera</taxon>
        <taxon>Muscomorpha</taxon>
        <taxon>Ephydroidea</taxon>
        <taxon>Drosophilidae</taxon>
        <taxon>Drosophila</taxon>
        <taxon>Sophophora</taxon>
    </lineage>
</organism>
<accession>A0A0P9AMY8</accession>
<evidence type="ECO:0000313" key="2">
    <source>
        <dbReference type="EMBL" id="KPU79134.1"/>
    </source>
</evidence>